<dbReference type="InterPro" id="IPR022791">
    <property type="entry name" value="L-PG_synthase/AglD"/>
</dbReference>
<feature type="transmembrane region" description="Helical" evidence="6">
    <location>
        <begin position="36"/>
        <end position="57"/>
    </location>
</feature>
<feature type="transmembrane region" description="Helical" evidence="6">
    <location>
        <begin position="214"/>
        <end position="237"/>
    </location>
</feature>
<evidence type="ECO:0000256" key="2">
    <source>
        <dbReference type="ARBA" id="ARBA00022475"/>
    </source>
</evidence>
<dbReference type="GO" id="GO:0005886">
    <property type="term" value="C:plasma membrane"/>
    <property type="evidence" value="ECO:0007669"/>
    <property type="project" value="UniProtKB-SubCell"/>
</dbReference>
<comment type="subcellular location">
    <subcellularLocation>
        <location evidence="1">Cell membrane</location>
        <topology evidence="1">Multi-pass membrane protein</topology>
    </subcellularLocation>
</comment>
<dbReference type="Pfam" id="PF03706">
    <property type="entry name" value="LPG_synthase_TM"/>
    <property type="match status" value="1"/>
</dbReference>
<dbReference type="AlphaFoldDB" id="A0A7C1I793"/>
<evidence type="ECO:0000256" key="6">
    <source>
        <dbReference type="SAM" id="Phobius"/>
    </source>
</evidence>
<comment type="caution">
    <text evidence="7">The sequence shown here is derived from an EMBL/GenBank/DDBJ whole genome shotgun (WGS) entry which is preliminary data.</text>
</comment>
<feature type="transmembrane region" description="Helical" evidence="6">
    <location>
        <begin position="78"/>
        <end position="96"/>
    </location>
</feature>
<feature type="transmembrane region" description="Helical" evidence="6">
    <location>
        <begin position="285"/>
        <end position="306"/>
    </location>
</feature>
<feature type="transmembrane region" description="Helical" evidence="6">
    <location>
        <begin position="147"/>
        <end position="168"/>
    </location>
</feature>
<evidence type="ECO:0000256" key="3">
    <source>
        <dbReference type="ARBA" id="ARBA00022692"/>
    </source>
</evidence>
<proteinExistence type="predicted"/>
<name>A0A7C1I793_9CREN</name>
<keyword evidence="4 6" id="KW-1133">Transmembrane helix</keyword>
<protein>
    <recommendedName>
        <fullName evidence="8">Flippase-like domain-containing protein</fullName>
    </recommendedName>
</protein>
<evidence type="ECO:0000256" key="1">
    <source>
        <dbReference type="ARBA" id="ARBA00004651"/>
    </source>
</evidence>
<evidence type="ECO:0000313" key="7">
    <source>
        <dbReference type="EMBL" id="HDS10449.1"/>
    </source>
</evidence>
<keyword evidence="2" id="KW-1003">Cell membrane</keyword>
<sequence>MKKEAVILFQLLFVILVLAVMYVVSGISPGEFTELLVSRFFLAFIVVMLLVEILRGLRLKIVTEYLLKDNKLSVSSFVLSRLVGNLAGLFTPISFGTVPAQAVALSSRHPYPIEKFVGSSLITSMVDALVAAAVNIALFFIAEKASVLALASSIVIALLWVSGIYLVFFRNSVINRIMNGVYKRFRAVASRSAMIDRRVRDFQEGVRLTITNPVIFVVSFVLGLLSFILVGLSALLVSGVSEDIGLFEVLLVGSSLYVLSSFPTPGGSGFYELGLVEVLGILGALRARLSFVLFYVSTGLVSLFLLTRDVKKFKESLRKSIVMD</sequence>
<organism evidence="7">
    <name type="scientific">Fervidicoccus fontis</name>
    <dbReference type="NCBI Taxonomy" id="683846"/>
    <lineage>
        <taxon>Archaea</taxon>
        <taxon>Thermoproteota</taxon>
        <taxon>Thermoprotei</taxon>
        <taxon>Fervidicoccales</taxon>
        <taxon>Fervidicoccaceae</taxon>
        <taxon>Fervidicoccus</taxon>
    </lineage>
</organism>
<dbReference type="EMBL" id="DSDY01000075">
    <property type="protein sequence ID" value="HDS10449.1"/>
    <property type="molecule type" value="Genomic_DNA"/>
</dbReference>
<accession>A0A7C1I793</accession>
<evidence type="ECO:0000256" key="5">
    <source>
        <dbReference type="ARBA" id="ARBA00023136"/>
    </source>
</evidence>
<feature type="transmembrane region" description="Helical" evidence="6">
    <location>
        <begin position="116"/>
        <end position="140"/>
    </location>
</feature>
<reference evidence="7" key="1">
    <citation type="journal article" date="2020" name="mSystems">
        <title>Genome- and Community-Level Interaction Insights into Carbon Utilization and Element Cycling Functions of Hydrothermarchaeota in Hydrothermal Sediment.</title>
        <authorList>
            <person name="Zhou Z."/>
            <person name="Liu Y."/>
            <person name="Xu W."/>
            <person name="Pan J."/>
            <person name="Luo Z.H."/>
            <person name="Li M."/>
        </authorList>
    </citation>
    <scope>NUCLEOTIDE SEQUENCE [LARGE SCALE GENOMIC DNA]</scope>
    <source>
        <strain evidence="7">SpSt-123</strain>
    </source>
</reference>
<gene>
    <name evidence="7" type="ORF">ENO04_02325</name>
</gene>
<keyword evidence="3 6" id="KW-0812">Transmembrane</keyword>
<evidence type="ECO:0008006" key="8">
    <source>
        <dbReference type="Google" id="ProtNLM"/>
    </source>
</evidence>
<feature type="transmembrane region" description="Helical" evidence="6">
    <location>
        <begin position="244"/>
        <end position="265"/>
    </location>
</feature>
<evidence type="ECO:0000256" key="4">
    <source>
        <dbReference type="ARBA" id="ARBA00022989"/>
    </source>
</evidence>
<keyword evidence="5 6" id="KW-0472">Membrane</keyword>